<protein>
    <recommendedName>
        <fullName evidence="3">D-isomer specific 2-hydroxyacid dehydrogenase NAD-binding domain-containing protein</fullName>
    </recommendedName>
</protein>
<reference evidence="4 5" key="1">
    <citation type="submission" date="2017-11" db="EMBL/GenBank/DDBJ databases">
        <title>Evolution of Phototrophy in the Chloroflexi Phylum Driven by Horizontal Gene Transfer.</title>
        <authorList>
            <person name="Ward L.M."/>
            <person name="Hemp J."/>
            <person name="Shih P.M."/>
            <person name="Mcglynn S.E."/>
            <person name="Fischer W."/>
        </authorList>
    </citation>
    <scope>NUCLEOTIDE SEQUENCE [LARGE SCALE GENOMIC DNA]</scope>
    <source>
        <strain evidence="4">CP2_2F</strain>
    </source>
</reference>
<sequence length="334" mass="36102">MYNVLFLTDRGARHQEAALRAAPPELNVIMLRAPSFAQMQGALAAADFIISERNQPVTAEMIAAAPRLKLIVRLGSLDYDIDREAAAARGIQVVVQPVLGTLYCAEHALMMILACIKRLGRSLHAALHTPAPFAPQRGDEDTFSFNWLNFSDIGTLFGKTVSIVGMGEIGVELARLLKPFHLSAVLYNKRTPYPSTVEAALGVQFASLEDCLRRADVLVSLLPYAPTTDYALGGGLTAERLRLLPPTACLVHLGSGSVLDETEVLHLLQTGKLAGAAIDTFEYEPLTEKHPLVLYGRDPRHNLLLTPHVAAASAPASRAEDYAPIMAYLAATQS</sequence>
<evidence type="ECO:0000256" key="2">
    <source>
        <dbReference type="ARBA" id="ARBA00023027"/>
    </source>
</evidence>
<dbReference type="PANTHER" id="PTHR10996">
    <property type="entry name" value="2-HYDROXYACID DEHYDROGENASE-RELATED"/>
    <property type="match status" value="1"/>
</dbReference>
<dbReference type="GO" id="GO:0016618">
    <property type="term" value="F:hydroxypyruvate reductase [NAD(P)H] activity"/>
    <property type="evidence" value="ECO:0007669"/>
    <property type="project" value="TreeGrafter"/>
</dbReference>
<dbReference type="PANTHER" id="PTHR10996:SF178">
    <property type="entry name" value="2-HYDROXYACID DEHYDROGENASE YGL185C-RELATED"/>
    <property type="match status" value="1"/>
</dbReference>
<gene>
    <name evidence="4" type="ORF">CUN51_07370</name>
</gene>
<dbReference type="SUPFAM" id="SSF52283">
    <property type="entry name" value="Formate/glycerate dehydrogenase catalytic domain-like"/>
    <property type="match status" value="1"/>
</dbReference>
<proteinExistence type="predicted"/>
<dbReference type="GO" id="GO:0005829">
    <property type="term" value="C:cytosol"/>
    <property type="evidence" value="ECO:0007669"/>
    <property type="project" value="TreeGrafter"/>
</dbReference>
<dbReference type="GO" id="GO:0030267">
    <property type="term" value="F:glyoxylate reductase (NADPH) activity"/>
    <property type="evidence" value="ECO:0007669"/>
    <property type="project" value="TreeGrafter"/>
</dbReference>
<keyword evidence="2" id="KW-0520">NAD</keyword>
<evidence type="ECO:0000313" key="4">
    <source>
        <dbReference type="EMBL" id="PJF30620.1"/>
    </source>
</evidence>
<dbReference type="GO" id="GO:0051287">
    <property type="term" value="F:NAD binding"/>
    <property type="evidence" value="ECO:0007669"/>
    <property type="project" value="InterPro"/>
</dbReference>
<dbReference type="Pfam" id="PF02826">
    <property type="entry name" value="2-Hacid_dh_C"/>
    <property type="match status" value="1"/>
</dbReference>
<organism evidence="4 5">
    <name type="scientific">Candidatus Thermofonsia Clade 1 bacterium</name>
    <dbReference type="NCBI Taxonomy" id="2364210"/>
    <lineage>
        <taxon>Bacteria</taxon>
        <taxon>Bacillati</taxon>
        <taxon>Chloroflexota</taxon>
        <taxon>Candidatus Thermofontia</taxon>
        <taxon>Candidatus Thermofonsia Clade 1</taxon>
    </lineage>
</organism>
<keyword evidence="1" id="KW-0560">Oxidoreductase</keyword>
<accession>A0A2M8NZA2</accession>
<dbReference type="Gene3D" id="3.40.50.720">
    <property type="entry name" value="NAD(P)-binding Rossmann-like Domain"/>
    <property type="match status" value="2"/>
</dbReference>
<feature type="domain" description="D-isomer specific 2-hydroxyacid dehydrogenase NAD-binding" evidence="3">
    <location>
        <begin position="147"/>
        <end position="310"/>
    </location>
</feature>
<name>A0A2M8NZA2_9CHLR</name>
<dbReference type="EMBL" id="PGTK01000008">
    <property type="protein sequence ID" value="PJF30620.1"/>
    <property type="molecule type" value="Genomic_DNA"/>
</dbReference>
<dbReference type="SUPFAM" id="SSF51735">
    <property type="entry name" value="NAD(P)-binding Rossmann-fold domains"/>
    <property type="match status" value="1"/>
</dbReference>
<dbReference type="InterPro" id="IPR050223">
    <property type="entry name" value="D-isomer_2-hydroxyacid_DH"/>
</dbReference>
<evidence type="ECO:0000259" key="3">
    <source>
        <dbReference type="Pfam" id="PF02826"/>
    </source>
</evidence>
<dbReference type="InterPro" id="IPR006140">
    <property type="entry name" value="D-isomer_DH_NAD-bd"/>
</dbReference>
<comment type="caution">
    <text evidence="4">The sequence shown here is derived from an EMBL/GenBank/DDBJ whole genome shotgun (WGS) entry which is preliminary data.</text>
</comment>
<dbReference type="Proteomes" id="UP000228921">
    <property type="component" value="Unassembled WGS sequence"/>
</dbReference>
<evidence type="ECO:0000256" key="1">
    <source>
        <dbReference type="ARBA" id="ARBA00023002"/>
    </source>
</evidence>
<dbReference type="InterPro" id="IPR036291">
    <property type="entry name" value="NAD(P)-bd_dom_sf"/>
</dbReference>
<dbReference type="AlphaFoldDB" id="A0A2M8NZA2"/>
<evidence type="ECO:0000313" key="5">
    <source>
        <dbReference type="Proteomes" id="UP000228921"/>
    </source>
</evidence>